<dbReference type="InterPro" id="IPR001387">
    <property type="entry name" value="Cro/C1-type_HTH"/>
</dbReference>
<evidence type="ECO:0000313" key="3">
    <source>
        <dbReference type="Proteomes" id="UP000307756"/>
    </source>
</evidence>
<dbReference type="AlphaFoldDB" id="A0A4U1DC71"/>
<sequence length="113" mass="13001">MGKDLRVMIHKLLDENNISMRELGRRTGIRNATLHELANHKRQNIHFGHINSIADALGITDVRRIITFDDVVSESLNQSGIESEIPVACTRECKRFLSQPQTYLHKDPRKTLR</sequence>
<proteinExistence type="predicted"/>
<organism evidence="2 3">
    <name type="scientific">Robertmurraya kyonggiensis</name>
    <dbReference type="NCBI Taxonomy" id="1037680"/>
    <lineage>
        <taxon>Bacteria</taxon>
        <taxon>Bacillati</taxon>
        <taxon>Bacillota</taxon>
        <taxon>Bacilli</taxon>
        <taxon>Bacillales</taxon>
        <taxon>Bacillaceae</taxon>
        <taxon>Robertmurraya</taxon>
    </lineage>
</organism>
<reference evidence="2 3" key="1">
    <citation type="journal article" date="2011" name="J. Microbiol.">
        <title>Bacillus kyonggiensis sp. nov., isolated from soil of a lettuce field.</title>
        <authorList>
            <person name="Dong K."/>
            <person name="Lee S."/>
        </authorList>
    </citation>
    <scope>NUCLEOTIDE SEQUENCE [LARGE SCALE GENOMIC DNA]</scope>
    <source>
        <strain evidence="2 3">NB22</strain>
    </source>
</reference>
<dbReference type="Pfam" id="PF13443">
    <property type="entry name" value="HTH_26"/>
    <property type="match status" value="1"/>
</dbReference>
<evidence type="ECO:0000313" key="2">
    <source>
        <dbReference type="EMBL" id="TKC19096.1"/>
    </source>
</evidence>
<dbReference type="CDD" id="cd00093">
    <property type="entry name" value="HTH_XRE"/>
    <property type="match status" value="1"/>
</dbReference>
<gene>
    <name evidence="2" type="ORF">FA727_05995</name>
</gene>
<keyword evidence="3" id="KW-1185">Reference proteome</keyword>
<accession>A0A4U1DC71</accession>
<protein>
    <submittedName>
        <fullName evidence="2">Helix-turn-helix transcriptional regulator</fullName>
    </submittedName>
</protein>
<evidence type="ECO:0000259" key="1">
    <source>
        <dbReference type="SMART" id="SM00530"/>
    </source>
</evidence>
<dbReference type="SMART" id="SM00530">
    <property type="entry name" value="HTH_XRE"/>
    <property type="match status" value="1"/>
</dbReference>
<dbReference type="GO" id="GO:0003677">
    <property type="term" value="F:DNA binding"/>
    <property type="evidence" value="ECO:0007669"/>
    <property type="project" value="InterPro"/>
</dbReference>
<dbReference type="Proteomes" id="UP000307756">
    <property type="component" value="Unassembled WGS sequence"/>
</dbReference>
<dbReference type="OrthoDB" id="2186666at2"/>
<dbReference type="InterPro" id="IPR010982">
    <property type="entry name" value="Lambda_DNA-bd_dom_sf"/>
</dbReference>
<feature type="domain" description="HTH cro/C1-type" evidence="1">
    <location>
        <begin position="8"/>
        <end position="64"/>
    </location>
</feature>
<dbReference type="EMBL" id="SWBM01000001">
    <property type="protein sequence ID" value="TKC19096.1"/>
    <property type="molecule type" value="Genomic_DNA"/>
</dbReference>
<dbReference type="Gene3D" id="1.10.260.40">
    <property type="entry name" value="lambda repressor-like DNA-binding domains"/>
    <property type="match status" value="1"/>
</dbReference>
<dbReference type="SUPFAM" id="SSF47413">
    <property type="entry name" value="lambda repressor-like DNA-binding domains"/>
    <property type="match status" value="1"/>
</dbReference>
<comment type="caution">
    <text evidence="2">The sequence shown here is derived from an EMBL/GenBank/DDBJ whole genome shotgun (WGS) entry which is preliminary data.</text>
</comment>
<name>A0A4U1DC71_9BACI</name>